<keyword evidence="10" id="KW-1185">Reference proteome</keyword>
<dbReference type="RefSeq" id="WP_113630830.1">
    <property type="nucleotide sequence ID" value="NZ_QHCV01000048.1"/>
</dbReference>
<evidence type="ECO:0000256" key="1">
    <source>
        <dbReference type="ARBA" id="ARBA00006336"/>
    </source>
</evidence>
<dbReference type="InterPro" id="IPR036380">
    <property type="entry name" value="Isochorismatase-like_sf"/>
</dbReference>
<evidence type="ECO:0000256" key="7">
    <source>
        <dbReference type="ARBA" id="ARBA00043224"/>
    </source>
</evidence>
<dbReference type="GO" id="GO:0019363">
    <property type="term" value="P:pyridine nucleotide biosynthetic process"/>
    <property type="evidence" value="ECO:0007669"/>
    <property type="project" value="UniProtKB-KW"/>
</dbReference>
<dbReference type="Pfam" id="PF00857">
    <property type="entry name" value="Isochorismatase"/>
    <property type="match status" value="1"/>
</dbReference>
<comment type="similarity">
    <text evidence="1">Belongs to the isochorismatase family.</text>
</comment>
<organism evidence="9 10">
    <name type="scientific">Corynebacterium heidelbergense</name>
    <dbReference type="NCBI Taxonomy" id="2055947"/>
    <lineage>
        <taxon>Bacteria</taxon>
        <taxon>Bacillati</taxon>
        <taxon>Actinomycetota</taxon>
        <taxon>Actinomycetes</taxon>
        <taxon>Mycobacteriales</taxon>
        <taxon>Corynebacteriaceae</taxon>
        <taxon>Corynebacterium</taxon>
    </lineage>
</organism>
<evidence type="ECO:0000313" key="9">
    <source>
        <dbReference type="EMBL" id="RAV31939.1"/>
    </source>
</evidence>
<evidence type="ECO:0000256" key="4">
    <source>
        <dbReference type="ARBA" id="ARBA00022801"/>
    </source>
</evidence>
<reference evidence="9 10" key="1">
    <citation type="journal article" date="2018" name="Syst. Appl. Microbiol.">
        <title>Corynebacterium heidelbergense sp. nov., isolated from the preen glands of Egyptian geese (Alopochen aegyptiacus).</title>
        <authorList>
            <person name="Braun M.S."/>
            <person name="Wang E."/>
            <person name="Zimmermann S."/>
            <person name="Wink M."/>
        </authorList>
    </citation>
    <scope>NUCLEOTIDE SEQUENCE [LARGE SCALE GENOMIC DNA]</scope>
    <source>
        <strain evidence="9 10">647</strain>
    </source>
</reference>
<protein>
    <recommendedName>
        <fullName evidence="6">nicotinamidase</fullName>
        <ecNumber evidence="6">3.5.1.19</ecNumber>
    </recommendedName>
    <alternativeName>
        <fullName evidence="7">Nicotinamide deamidase</fullName>
    </alternativeName>
</protein>
<evidence type="ECO:0000256" key="3">
    <source>
        <dbReference type="ARBA" id="ARBA00022723"/>
    </source>
</evidence>
<name>A0A364V5P1_9CORY</name>
<dbReference type="AlphaFoldDB" id="A0A364V5P1"/>
<dbReference type="PANTHER" id="PTHR11080:SF2">
    <property type="entry name" value="LD05707P"/>
    <property type="match status" value="1"/>
</dbReference>
<evidence type="ECO:0000256" key="2">
    <source>
        <dbReference type="ARBA" id="ARBA00022642"/>
    </source>
</evidence>
<evidence type="ECO:0000259" key="8">
    <source>
        <dbReference type="Pfam" id="PF00857"/>
    </source>
</evidence>
<dbReference type="EC" id="3.5.1.19" evidence="6"/>
<dbReference type="GO" id="GO:0008936">
    <property type="term" value="F:nicotinamidase activity"/>
    <property type="evidence" value="ECO:0007669"/>
    <property type="project" value="UniProtKB-EC"/>
</dbReference>
<dbReference type="InterPro" id="IPR052347">
    <property type="entry name" value="Isochorismatase_Nicotinamidase"/>
</dbReference>
<keyword evidence="4" id="KW-0378">Hydrolase</keyword>
<accession>A0A364V5P1</accession>
<keyword evidence="2" id="KW-0662">Pyridine nucleotide biosynthesis</keyword>
<dbReference type="PANTHER" id="PTHR11080">
    <property type="entry name" value="PYRAZINAMIDASE/NICOTINAMIDASE"/>
    <property type="match status" value="1"/>
</dbReference>
<dbReference type="Gene3D" id="3.40.50.850">
    <property type="entry name" value="Isochorismatase-like"/>
    <property type="match status" value="1"/>
</dbReference>
<comment type="pathway">
    <text evidence="5">Cofactor biosynthesis; nicotinate biosynthesis; nicotinate from nicotinamide: step 1/1.</text>
</comment>
<feature type="domain" description="Isochorismatase-like" evidence="8">
    <location>
        <begin position="17"/>
        <end position="204"/>
    </location>
</feature>
<dbReference type="InterPro" id="IPR000868">
    <property type="entry name" value="Isochorismatase-like_dom"/>
</dbReference>
<dbReference type="EMBL" id="QHCV01000048">
    <property type="protein sequence ID" value="RAV31939.1"/>
    <property type="molecule type" value="Genomic_DNA"/>
</dbReference>
<keyword evidence="3" id="KW-0479">Metal-binding</keyword>
<comment type="caution">
    <text evidence="9">The sequence shown here is derived from an EMBL/GenBank/DDBJ whole genome shotgun (WGS) entry which is preliminary data.</text>
</comment>
<dbReference type="Proteomes" id="UP000251577">
    <property type="component" value="Unassembled WGS sequence"/>
</dbReference>
<gene>
    <name evidence="9" type="ORF">DLJ54_05795</name>
</gene>
<dbReference type="SUPFAM" id="SSF52499">
    <property type="entry name" value="Isochorismatase-like hydrolases"/>
    <property type="match status" value="1"/>
</dbReference>
<sequence>MTSGRAGARPGQASTRAVVVVDVQNDFVSGSLATATGADAARRITPFIRDARNGGETVIGTQDWHIDPAGHFAPEGQDPDYRETWPVHCLAGSTGAEPHPELDAGAIQEWFRKGEYTAAYSGFEGHAAEDAEVRLEAWLRRRGIQQLAVVGIATDYCVKATALDAARAGFDVTVLENLCAPVSEEGGAQALAEMAEAGIRIETSDRW</sequence>
<dbReference type="GO" id="GO:0046872">
    <property type="term" value="F:metal ion binding"/>
    <property type="evidence" value="ECO:0007669"/>
    <property type="project" value="UniProtKB-KW"/>
</dbReference>
<evidence type="ECO:0000313" key="10">
    <source>
        <dbReference type="Proteomes" id="UP000251577"/>
    </source>
</evidence>
<proteinExistence type="inferred from homology"/>
<evidence type="ECO:0000256" key="5">
    <source>
        <dbReference type="ARBA" id="ARBA00037900"/>
    </source>
</evidence>
<evidence type="ECO:0000256" key="6">
    <source>
        <dbReference type="ARBA" id="ARBA00039017"/>
    </source>
</evidence>